<name>A0A9W9VGG7_9EURO</name>
<organism evidence="2 3">
    <name type="scientific">Penicillium cosmopolitanum</name>
    <dbReference type="NCBI Taxonomy" id="1131564"/>
    <lineage>
        <taxon>Eukaryota</taxon>
        <taxon>Fungi</taxon>
        <taxon>Dikarya</taxon>
        <taxon>Ascomycota</taxon>
        <taxon>Pezizomycotina</taxon>
        <taxon>Eurotiomycetes</taxon>
        <taxon>Eurotiomycetidae</taxon>
        <taxon>Eurotiales</taxon>
        <taxon>Aspergillaceae</taxon>
        <taxon>Penicillium</taxon>
    </lineage>
</organism>
<dbReference type="GeneID" id="81375212"/>
<sequence length="186" mass="20912">MPSQYEDTRTSRPSGSKVPEVTLTGPQGALMVVLLTYNGSPFKDHWAYFVESRRDPEVGVMIQANGDVLNGFSVEIDRNHDLRSAHKQPNAKIPLQWVDGEHFDEKAMFNNGQHITDQISRCHFEDSACKMNAPSKSLNAVNEMLTPGKKIVQRNCQTWIVESAEQLLKDNISSEEVVAYLHATKQ</sequence>
<feature type="region of interest" description="Disordered" evidence="1">
    <location>
        <begin position="1"/>
        <end position="22"/>
    </location>
</feature>
<dbReference type="EMBL" id="JAPZBU010000011">
    <property type="protein sequence ID" value="KAJ5378476.1"/>
    <property type="molecule type" value="Genomic_DNA"/>
</dbReference>
<comment type="caution">
    <text evidence="2">The sequence shown here is derived from an EMBL/GenBank/DDBJ whole genome shotgun (WGS) entry which is preliminary data.</text>
</comment>
<gene>
    <name evidence="2" type="ORF">N7509_011595</name>
</gene>
<dbReference type="RefSeq" id="XP_056482262.1">
    <property type="nucleotide sequence ID" value="XM_056636232.1"/>
</dbReference>
<dbReference type="Proteomes" id="UP001147747">
    <property type="component" value="Unassembled WGS sequence"/>
</dbReference>
<evidence type="ECO:0000256" key="1">
    <source>
        <dbReference type="SAM" id="MobiDB-lite"/>
    </source>
</evidence>
<reference evidence="2" key="1">
    <citation type="submission" date="2022-12" db="EMBL/GenBank/DDBJ databases">
        <authorList>
            <person name="Petersen C."/>
        </authorList>
    </citation>
    <scope>NUCLEOTIDE SEQUENCE</scope>
    <source>
        <strain evidence="2">IBT 29677</strain>
    </source>
</reference>
<feature type="compositionally biased region" description="Basic and acidic residues" evidence="1">
    <location>
        <begin position="1"/>
        <end position="10"/>
    </location>
</feature>
<dbReference type="AlphaFoldDB" id="A0A9W9VGG7"/>
<protein>
    <submittedName>
        <fullName evidence="2">Uncharacterized protein</fullName>
    </submittedName>
</protein>
<reference evidence="2" key="2">
    <citation type="journal article" date="2023" name="IMA Fungus">
        <title>Comparative genomic study of the Penicillium genus elucidates a diverse pangenome and 15 lateral gene transfer events.</title>
        <authorList>
            <person name="Petersen C."/>
            <person name="Sorensen T."/>
            <person name="Nielsen M.R."/>
            <person name="Sondergaard T.E."/>
            <person name="Sorensen J.L."/>
            <person name="Fitzpatrick D.A."/>
            <person name="Frisvad J.C."/>
            <person name="Nielsen K.L."/>
        </authorList>
    </citation>
    <scope>NUCLEOTIDE SEQUENCE</scope>
    <source>
        <strain evidence="2">IBT 29677</strain>
    </source>
</reference>
<evidence type="ECO:0000313" key="2">
    <source>
        <dbReference type="EMBL" id="KAJ5378476.1"/>
    </source>
</evidence>
<dbReference type="Pfam" id="PF20174">
    <property type="entry name" value="DUF6540"/>
    <property type="match status" value="1"/>
</dbReference>
<evidence type="ECO:0000313" key="3">
    <source>
        <dbReference type="Proteomes" id="UP001147747"/>
    </source>
</evidence>
<accession>A0A9W9VGG7</accession>
<dbReference type="OrthoDB" id="2999773at2759"/>
<dbReference type="InterPro" id="IPR046670">
    <property type="entry name" value="DUF6540"/>
</dbReference>
<keyword evidence="3" id="KW-1185">Reference proteome</keyword>
<proteinExistence type="predicted"/>